<dbReference type="OrthoDB" id="3688891at2"/>
<feature type="region of interest" description="Disordered" evidence="1">
    <location>
        <begin position="132"/>
        <end position="160"/>
    </location>
</feature>
<feature type="domain" description="HTH cro/C1-type" evidence="2">
    <location>
        <begin position="21"/>
        <end position="77"/>
    </location>
</feature>
<dbReference type="CDD" id="cd00093">
    <property type="entry name" value="HTH_XRE"/>
    <property type="match status" value="1"/>
</dbReference>
<organism evidence="3 4">
    <name type="scientific">Glycomyces terrestris</name>
    <dbReference type="NCBI Taxonomy" id="2493553"/>
    <lineage>
        <taxon>Bacteria</taxon>
        <taxon>Bacillati</taxon>
        <taxon>Actinomycetota</taxon>
        <taxon>Actinomycetes</taxon>
        <taxon>Glycomycetales</taxon>
        <taxon>Glycomycetaceae</taxon>
        <taxon>Glycomyces</taxon>
    </lineage>
</organism>
<feature type="compositionally biased region" description="Low complexity" evidence="1">
    <location>
        <begin position="133"/>
        <end position="145"/>
    </location>
</feature>
<evidence type="ECO:0000256" key="1">
    <source>
        <dbReference type="SAM" id="MobiDB-lite"/>
    </source>
</evidence>
<dbReference type="EMBL" id="RSEB01000007">
    <property type="protein sequence ID" value="RRR96524.1"/>
    <property type="molecule type" value="Genomic_DNA"/>
</dbReference>
<accession>A0A426USM0</accession>
<gene>
    <name evidence="3" type="ORF">EIW28_22090</name>
</gene>
<dbReference type="Proteomes" id="UP000277256">
    <property type="component" value="Unassembled WGS sequence"/>
</dbReference>
<dbReference type="Gene3D" id="1.10.260.40">
    <property type="entry name" value="lambda repressor-like DNA-binding domains"/>
    <property type="match status" value="1"/>
</dbReference>
<dbReference type="InterPro" id="IPR010982">
    <property type="entry name" value="Lambda_DNA-bd_dom_sf"/>
</dbReference>
<dbReference type="GO" id="GO:0003677">
    <property type="term" value="F:DNA binding"/>
    <property type="evidence" value="ECO:0007669"/>
    <property type="project" value="InterPro"/>
</dbReference>
<dbReference type="SMART" id="SM00530">
    <property type="entry name" value="HTH_XRE"/>
    <property type="match status" value="1"/>
</dbReference>
<dbReference type="SUPFAM" id="SSF47413">
    <property type="entry name" value="lambda repressor-like DNA-binding domains"/>
    <property type="match status" value="1"/>
</dbReference>
<comment type="caution">
    <text evidence="3">The sequence shown here is derived from an EMBL/GenBank/DDBJ whole genome shotgun (WGS) entry which is preliminary data.</text>
</comment>
<dbReference type="RefSeq" id="WP_125249877.1">
    <property type="nucleotide sequence ID" value="NZ_RSEB01000007.1"/>
</dbReference>
<dbReference type="AlphaFoldDB" id="A0A426USM0"/>
<reference evidence="3 4" key="1">
    <citation type="submission" date="2018-12" db="EMBL/GenBank/DDBJ databases">
        <title>Glycomyces sp. YIM 121974 draft genome.</title>
        <authorList>
            <person name="Li Q."/>
        </authorList>
    </citation>
    <scope>NUCLEOTIDE SEQUENCE [LARGE SCALE GENOMIC DNA]</scope>
    <source>
        <strain evidence="3 4">YIM 121974</strain>
    </source>
</reference>
<evidence type="ECO:0000313" key="3">
    <source>
        <dbReference type="EMBL" id="RRR96524.1"/>
    </source>
</evidence>
<name>A0A426USM0_9ACTN</name>
<dbReference type="Pfam" id="PF13560">
    <property type="entry name" value="HTH_31"/>
    <property type="match status" value="1"/>
</dbReference>
<evidence type="ECO:0000259" key="2">
    <source>
        <dbReference type="SMART" id="SM00530"/>
    </source>
</evidence>
<evidence type="ECO:0000313" key="4">
    <source>
        <dbReference type="Proteomes" id="UP000277256"/>
    </source>
</evidence>
<dbReference type="InterPro" id="IPR001387">
    <property type="entry name" value="Cro/C1-type_HTH"/>
</dbReference>
<proteinExistence type="predicted"/>
<sequence length="243" mass="26728">MPRFEKPIDSEHQQVAEFAQELRELRHRAGTPSYRRLAVTTGYSPSTLAKAASGSRMPTLPVVLAYVRACGGNIRRWRFRWHELNAHLNSLSRQVGSGRTAGPVEQSDVADRAAAAAAVAAELTTLITEVRRAAAASRPPSAQSATKRRRNRMRIPGSSRHLAETINSAHGPAGTVSHVRVARTLAGDPRHALDELLVHAIVGACHELCGFPYTPKDRLRWAGKLSALRREFQADLEESERPR</sequence>
<protein>
    <submittedName>
        <fullName evidence="3">XRE family transcriptional regulator</fullName>
    </submittedName>
</protein>
<keyword evidence="4" id="KW-1185">Reference proteome</keyword>